<organism evidence="3 4">
    <name type="scientific">Rotaria sordida</name>
    <dbReference type="NCBI Taxonomy" id="392033"/>
    <lineage>
        <taxon>Eukaryota</taxon>
        <taxon>Metazoa</taxon>
        <taxon>Spiralia</taxon>
        <taxon>Gnathifera</taxon>
        <taxon>Rotifera</taxon>
        <taxon>Eurotatoria</taxon>
        <taxon>Bdelloidea</taxon>
        <taxon>Philodinida</taxon>
        <taxon>Philodinidae</taxon>
        <taxon>Rotaria</taxon>
    </lineage>
</organism>
<feature type="non-terminal residue" evidence="3">
    <location>
        <position position="85"/>
    </location>
</feature>
<evidence type="ECO:0000313" key="2">
    <source>
        <dbReference type="EMBL" id="CAF1506607.1"/>
    </source>
</evidence>
<dbReference type="Proteomes" id="UP000663870">
    <property type="component" value="Unassembled WGS sequence"/>
</dbReference>
<evidence type="ECO:0000313" key="3">
    <source>
        <dbReference type="EMBL" id="CAF1657051.1"/>
    </source>
</evidence>
<dbReference type="Gene3D" id="3.50.4.10">
    <property type="entry name" value="Hepatocyte Growth Factor"/>
    <property type="match status" value="1"/>
</dbReference>
<evidence type="ECO:0000313" key="4">
    <source>
        <dbReference type="Proteomes" id="UP000663870"/>
    </source>
</evidence>
<protein>
    <recommendedName>
        <fullName evidence="1">Apple domain-containing protein</fullName>
    </recommendedName>
</protein>
<dbReference type="EMBL" id="CAJNOH010009983">
    <property type="protein sequence ID" value="CAF1506607.1"/>
    <property type="molecule type" value="Genomic_DNA"/>
</dbReference>
<name>A0A816F2U4_9BILA</name>
<dbReference type="Pfam" id="PF00024">
    <property type="entry name" value="PAN_1"/>
    <property type="match status" value="1"/>
</dbReference>
<gene>
    <name evidence="3" type="ORF">JXQ802_LOCUS55462</name>
    <name evidence="2" type="ORF">PYM288_LOCUS38930</name>
</gene>
<dbReference type="SUPFAM" id="SSF57414">
    <property type="entry name" value="Hairpin loop containing domain-like"/>
    <property type="match status" value="1"/>
</dbReference>
<sequence>MMSMMIDQEFQYRSTSYQPFTIVTVSDVRDCQIACLAQVQCRTANFRKTTNQCQLFTIASSQTGIISANMGTAVMTIIDGTRVPP</sequence>
<dbReference type="AlphaFoldDB" id="A0A816F2U4"/>
<keyword evidence="4" id="KW-1185">Reference proteome</keyword>
<dbReference type="EMBL" id="CAJNOL010011793">
    <property type="protein sequence ID" value="CAF1657051.1"/>
    <property type="molecule type" value="Genomic_DNA"/>
</dbReference>
<dbReference type="Proteomes" id="UP000663854">
    <property type="component" value="Unassembled WGS sequence"/>
</dbReference>
<comment type="caution">
    <text evidence="3">The sequence shown here is derived from an EMBL/GenBank/DDBJ whole genome shotgun (WGS) entry which is preliminary data.</text>
</comment>
<feature type="domain" description="Apple" evidence="1">
    <location>
        <begin position="13"/>
        <end position="64"/>
    </location>
</feature>
<proteinExistence type="predicted"/>
<evidence type="ECO:0000259" key="1">
    <source>
        <dbReference type="Pfam" id="PF00024"/>
    </source>
</evidence>
<dbReference type="InterPro" id="IPR003609">
    <property type="entry name" value="Pan_app"/>
</dbReference>
<reference evidence="3" key="1">
    <citation type="submission" date="2021-02" db="EMBL/GenBank/DDBJ databases">
        <authorList>
            <person name="Nowell W R."/>
        </authorList>
    </citation>
    <scope>NUCLEOTIDE SEQUENCE</scope>
</reference>
<accession>A0A816F2U4</accession>